<sequence>MSKPSERIRPPLAINPLDLPSHCDICGLARSTQKHQKCSRTRQARKNAEWDIRLAEVAAARAAREKRYVR</sequence>
<evidence type="ECO:0008006" key="3">
    <source>
        <dbReference type="Google" id="ProtNLM"/>
    </source>
</evidence>
<dbReference type="EMBL" id="JAKNRW010000028">
    <property type="protein sequence ID" value="MCK1793101.1"/>
    <property type="molecule type" value="Genomic_DNA"/>
</dbReference>
<comment type="caution">
    <text evidence="1">The sequence shown here is derived from an EMBL/GenBank/DDBJ whole genome shotgun (WGS) entry which is preliminary data.</text>
</comment>
<reference evidence="1 2" key="1">
    <citation type="submission" date="2022-02" db="EMBL/GenBank/DDBJ databases">
        <title>Comparative genomics of the first Antarctic Pseudomonas spp. capable of biotransforming 2,4,6-Trinitrotoluene.</title>
        <authorList>
            <person name="Cabrera M.A."/>
            <person name="Marquez S.L."/>
            <person name="Perez-Donoso J.M."/>
        </authorList>
    </citation>
    <scope>NUCLEOTIDE SEQUENCE [LARGE SCALE GENOMIC DNA]</scope>
    <source>
        <strain evidence="1 2">TNT19</strain>
    </source>
</reference>
<dbReference type="Proteomes" id="UP001299876">
    <property type="component" value="Unassembled WGS sequence"/>
</dbReference>
<name>A0ABT0F511_9PSED</name>
<gene>
    <name evidence="1" type="ORF">L9059_23585</name>
</gene>
<keyword evidence="2" id="KW-1185">Reference proteome</keyword>
<accession>A0ABT0F511</accession>
<organism evidence="1 2">
    <name type="scientific">Pseudomonas violetae</name>
    <dbReference type="NCBI Taxonomy" id="2915813"/>
    <lineage>
        <taxon>Bacteria</taxon>
        <taxon>Pseudomonadati</taxon>
        <taxon>Pseudomonadota</taxon>
        <taxon>Gammaproteobacteria</taxon>
        <taxon>Pseudomonadales</taxon>
        <taxon>Pseudomonadaceae</taxon>
        <taxon>Pseudomonas</taxon>
    </lineage>
</organism>
<evidence type="ECO:0000313" key="1">
    <source>
        <dbReference type="EMBL" id="MCK1793101.1"/>
    </source>
</evidence>
<evidence type="ECO:0000313" key="2">
    <source>
        <dbReference type="Proteomes" id="UP001299876"/>
    </source>
</evidence>
<dbReference type="RefSeq" id="WP_247293294.1">
    <property type="nucleotide sequence ID" value="NZ_JAKNRW010000028.1"/>
</dbReference>
<proteinExistence type="predicted"/>
<protein>
    <recommendedName>
        <fullName evidence="3">Phage protein</fullName>
    </recommendedName>
</protein>